<keyword evidence="3" id="KW-0804">Transcription</keyword>
<evidence type="ECO:0000313" key="5">
    <source>
        <dbReference type="EMBL" id="KMQ76397.1"/>
    </source>
</evidence>
<protein>
    <submittedName>
        <fullName evidence="5">Helix-turn-helix protein</fullName>
    </submittedName>
</protein>
<keyword evidence="2" id="KW-0238">DNA-binding</keyword>
<reference evidence="5 6" key="1">
    <citation type="submission" date="2015-06" db="EMBL/GenBank/DDBJ databases">
        <title>Marinobacter subterrani, a genetically tractable neutrophilic iron-oxidizing strain isolated from the Soudan Iron Mine.</title>
        <authorList>
            <person name="Bonis B.M."/>
            <person name="Gralnick J.A."/>
        </authorList>
    </citation>
    <scope>NUCLEOTIDE SEQUENCE [LARGE SCALE GENOMIC DNA]</scope>
    <source>
        <strain evidence="5 6">JG233</strain>
    </source>
</reference>
<dbReference type="SMART" id="SM00530">
    <property type="entry name" value="HTH_XRE"/>
    <property type="match status" value="1"/>
</dbReference>
<name>A0A0J7JE33_9GAMM</name>
<dbReference type="InterPro" id="IPR010982">
    <property type="entry name" value="Lambda_DNA-bd_dom_sf"/>
</dbReference>
<gene>
    <name evidence="5" type="ORF">Msub_12610</name>
</gene>
<organism evidence="5 6">
    <name type="scientific">Marinobacter subterrani</name>
    <dbReference type="NCBI Taxonomy" id="1658765"/>
    <lineage>
        <taxon>Bacteria</taxon>
        <taxon>Pseudomonadati</taxon>
        <taxon>Pseudomonadota</taxon>
        <taxon>Gammaproteobacteria</taxon>
        <taxon>Pseudomonadales</taxon>
        <taxon>Marinobacteraceae</taxon>
        <taxon>Marinobacter</taxon>
    </lineage>
</organism>
<dbReference type="Pfam" id="PF01381">
    <property type="entry name" value="HTH_3"/>
    <property type="match status" value="1"/>
</dbReference>
<feature type="domain" description="HTH cro/C1-type" evidence="4">
    <location>
        <begin position="17"/>
        <end position="71"/>
    </location>
</feature>
<dbReference type="PANTHER" id="PTHR46797:SF23">
    <property type="entry name" value="HTH-TYPE TRANSCRIPTIONAL REGULATOR SUTR"/>
    <property type="match status" value="1"/>
</dbReference>
<dbReference type="PROSITE" id="PS50943">
    <property type="entry name" value="HTH_CROC1"/>
    <property type="match status" value="1"/>
</dbReference>
<dbReference type="EMBL" id="LFBU01000001">
    <property type="protein sequence ID" value="KMQ76397.1"/>
    <property type="molecule type" value="Genomic_DNA"/>
</dbReference>
<dbReference type="Proteomes" id="UP000036102">
    <property type="component" value="Unassembled WGS sequence"/>
</dbReference>
<dbReference type="InterPro" id="IPR050807">
    <property type="entry name" value="TransReg_Diox_bact_type"/>
</dbReference>
<evidence type="ECO:0000313" key="6">
    <source>
        <dbReference type="Proteomes" id="UP000036102"/>
    </source>
</evidence>
<dbReference type="STRING" id="1658765.Msub_12610"/>
<evidence type="ECO:0000256" key="1">
    <source>
        <dbReference type="ARBA" id="ARBA00023015"/>
    </source>
</evidence>
<keyword evidence="1" id="KW-0805">Transcription regulation</keyword>
<keyword evidence="6" id="KW-1185">Reference proteome</keyword>
<proteinExistence type="predicted"/>
<dbReference type="CDD" id="cd00093">
    <property type="entry name" value="HTH_XRE"/>
    <property type="match status" value="1"/>
</dbReference>
<comment type="caution">
    <text evidence="5">The sequence shown here is derived from an EMBL/GenBank/DDBJ whole genome shotgun (WGS) entry which is preliminary data.</text>
</comment>
<dbReference type="GO" id="GO:0005829">
    <property type="term" value="C:cytosol"/>
    <property type="evidence" value="ECO:0007669"/>
    <property type="project" value="TreeGrafter"/>
</dbReference>
<dbReference type="PANTHER" id="PTHR46797">
    <property type="entry name" value="HTH-TYPE TRANSCRIPTIONAL REGULATOR"/>
    <property type="match status" value="1"/>
</dbReference>
<dbReference type="Gene3D" id="1.10.260.40">
    <property type="entry name" value="lambda repressor-like DNA-binding domains"/>
    <property type="match status" value="1"/>
</dbReference>
<evidence type="ECO:0000256" key="2">
    <source>
        <dbReference type="ARBA" id="ARBA00023125"/>
    </source>
</evidence>
<dbReference type="AlphaFoldDB" id="A0A0J7JE33"/>
<dbReference type="SUPFAM" id="SSF47413">
    <property type="entry name" value="lambda repressor-like DNA-binding domains"/>
    <property type="match status" value="1"/>
</dbReference>
<evidence type="ECO:0000256" key="3">
    <source>
        <dbReference type="ARBA" id="ARBA00023163"/>
    </source>
</evidence>
<dbReference type="InterPro" id="IPR001387">
    <property type="entry name" value="Cro/C1-type_HTH"/>
</dbReference>
<sequence length="82" mass="9124">MGLNMSEKLNTALGRRLVEIRKAKGFTQEQLAYTSGIDRSYVGKIERGQVNLTIKKLYIIAHCLGCRPCELLPDIDQPGADC</sequence>
<dbReference type="GO" id="GO:0003700">
    <property type="term" value="F:DNA-binding transcription factor activity"/>
    <property type="evidence" value="ECO:0007669"/>
    <property type="project" value="TreeGrafter"/>
</dbReference>
<dbReference type="GO" id="GO:0003677">
    <property type="term" value="F:DNA binding"/>
    <property type="evidence" value="ECO:0007669"/>
    <property type="project" value="UniProtKB-KW"/>
</dbReference>
<evidence type="ECO:0000259" key="4">
    <source>
        <dbReference type="PROSITE" id="PS50943"/>
    </source>
</evidence>
<accession>A0A0J7JE33</accession>